<keyword evidence="5 8" id="KW-0378">Hydrolase</keyword>
<dbReference type="PANTHER" id="PTHR33938">
    <property type="entry name" value="FERULOYL ESTERASE B-RELATED"/>
    <property type="match status" value="1"/>
</dbReference>
<proteinExistence type="inferred from homology"/>
<protein>
    <recommendedName>
        <fullName evidence="8">Carboxylic ester hydrolase</fullName>
        <ecNumber evidence="8">3.1.1.-</ecNumber>
    </recommendedName>
</protein>
<dbReference type="Gene3D" id="3.40.50.1820">
    <property type="entry name" value="alpha/beta hydrolase"/>
    <property type="match status" value="1"/>
</dbReference>
<dbReference type="EC" id="3.1.1.-" evidence="8"/>
<feature type="signal peptide" evidence="8">
    <location>
        <begin position="1"/>
        <end position="21"/>
    </location>
</feature>
<dbReference type="GO" id="GO:0046872">
    <property type="term" value="F:metal ion binding"/>
    <property type="evidence" value="ECO:0007669"/>
    <property type="project" value="UniProtKB-KW"/>
</dbReference>
<comment type="similarity">
    <text evidence="1 8">Belongs to the tannase family.</text>
</comment>
<keyword evidence="10" id="KW-1185">Reference proteome</keyword>
<dbReference type="InterPro" id="IPR011118">
    <property type="entry name" value="Tannase/feruloyl_esterase"/>
</dbReference>
<evidence type="ECO:0000256" key="5">
    <source>
        <dbReference type="ARBA" id="ARBA00022801"/>
    </source>
</evidence>
<dbReference type="InterPro" id="IPR029058">
    <property type="entry name" value="AB_hydrolase_fold"/>
</dbReference>
<keyword evidence="7" id="KW-1015">Disulfide bond</keyword>
<evidence type="ECO:0000256" key="2">
    <source>
        <dbReference type="ARBA" id="ARBA00022487"/>
    </source>
</evidence>
<feature type="chain" id="PRO_5042318210" description="Carboxylic ester hydrolase" evidence="8">
    <location>
        <begin position="22"/>
        <end position="532"/>
    </location>
</feature>
<organism evidence="9 10">
    <name type="scientific">Echria macrotheca</name>
    <dbReference type="NCBI Taxonomy" id="438768"/>
    <lineage>
        <taxon>Eukaryota</taxon>
        <taxon>Fungi</taxon>
        <taxon>Dikarya</taxon>
        <taxon>Ascomycota</taxon>
        <taxon>Pezizomycotina</taxon>
        <taxon>Sordariomycetes</taxon>
        <taxon>Sordariomycetidae</taxon>
        <taxon>Sordariales</taxon>
        <taxon>Schizotheciaceae</taxon>
        <taxon>Echria</taxon>
    </lineage>
</organism>
<evidence type="ECO:0000256" key="7">
    <source>
        <dbReference type="ARBA" id="ARBA00023157"/>
    </source>
</evidence>
<dbReference type="Pfam" id="PF07519">
    <property type="entry name" value="Tannase"/>
    <property type="match status" value="1"/>
</dbReference>
<keyword evidence="4 8" id="KW-0732">Signal</keyword>
<evidence type="ECO:0000313" key="9">
    <source>
        <dbReference type="EMBL" id="KAK1749644.1"/>
    </source>
</evidence>
<evidence type="ECO:0000256" key="4">
    <source>
        <dbReference type="ARBA" id="ARBA00022729"/>
    </source>
</evidence>
<evidence type="ECO:0000313" key="10">
    <source>
        <dbReference type="Proteomes" id="UP001239445"/>
    </source>
</evidence>
<accession>A0AAJ0B2J2</accession>
<dbReference type="EMBL" id="MU839854">
    <property type="protein sequence ID" value="KAK1749644.1"/>
    <property type="molecule type" value="Genomic_DNA"/>
</dbReference>
<dbReference type="GO" id="GO:0030600">
    <property type="term" value="F:feruloyl esterase activity"/>
    <property type="evidence" value="ECO:0007669"/>
    <property type="project" value="UniProtKB-ARBA"/>
</dbReference>
<gene>
    <name evidence="9" type="ORF">QBC47DRAFT_395566</name>
</gene>
<evidence type="ECO:0000256" key="1">
    <source>
        <dbReference type="ARBA" id="ARBA00006249"/>
    </source>
</evidence>
<comment type="caution">
    <text evidence="9">The sequence shown here is derived from an EMBL/GenBank/DDBJ whole genome shotgun (WGS) entry which is preliminary data.</text>
</comment>
<keyword evidence="2" id="KW-0719">Serine esterase</keyword>
<name>A0AAJ0B2J2_9PEZI</name>
<sequence>MSTRFMTVLGGLSVLAAMVIAHPTSLSQHCSNFPRPEIAGASVLSISSAELNNHTVAAFPPILNQDVVGINVCEVNVTLSHPNANDTVHVQIWLPASKSEWNGRLISLGGSAWAAGHGPLTLAPYAAKGFAAISTDAGLDGNLLSPAGWALKDDGMVNTELLTNFASRSVHEMVVAGKQLAASYYQKPAAFSYWEGCSTGGRQGLVAAQQYPGDFDGILAGAPAIYWTKYVVSELWPQVAMREAGYYPSACEFQAARTAAVAACDELDGVKDGVISDLAKCSFNPFSLVGKKINCNGNEVVLSKQLASVVDKIWQGPKTSSGSPLWYGLNIGAPLDSLAATLDANGTRVGDPFFVARDWVRYFVKADPEFAVQDIDSASLRNIFAESVAKFSDIIDSSSPDLAGFRRAGGKLLIWHGEADNLIFTQDSIRYRDDVQKHLGNGYDIDQFFRLFLAPGVDHCGLGSIDGAVPTNSLESLVNWVENGKAPQEIAAASLPTAASHFTRKLCQYPLVAKYDGKGDQTIAASYRCVRR</sequence>
<dbReference type="PANTHER" id="PTHR33938:SF8">
    <property type="entry name" value="CARBOXYLIC ESTER HYDROLASE"/>
    <property type="match status" value="1"/>
</dbReference>
<dbReference type="Proteomes" id="UP001239445">
    <property type="component" value="Unassembled WGS sequence"/>
</dbReference>
<evidence type="ECO:0000256" key="8">
    <source>
        <dbReference type="RuleBase" id="RU361238"/>
    </source>
</evidence>
<keyword evidence="3" id="KW-0479">Metal-binding</keyword>
<evidence type="ECO:0000256" key="3">
    <source>
        <dbReference type="ARBA" id="ARBA00022723"/>
    </source>
</evidence>
<evidence type="ECO:0000256" key="6">
    <source>
        <dbReference type="ARBA" id="ARBA00022837"/>
    </source>
</evidence>
<reference evidence="9" key="1">
    <citation type="submission" date="2023-06" db="EMBL/GenBank/DDBJ databases">
        <title>Genome-scale phylogeny and comparative genomics of the fungal order Sordariales.</title>
        <authorList>
            <consortium name="Lawrence Berkeley National Laboratory"/>
            <person name="Hensen N."/>
            <person name="Bonometti L."/>
            <person name="Westerberg I."/>
            <person name="Brannstrom I.O."/>
            <person name="Guillou S."/>
            <person name="Cros-Aarteil S."/>
            <person name="Calhoun S."/>
            <person name="Haridas S."/>
            <person name="Kuo A."/>
            <person name="Mondo S."/>
            <person name="Pangilinan J."/>
            <person name="Riley R."/>
            <person name="Labutti K."/>
            <person name="Andreopoulos B."/>
            <person name="Lipzen A."/>
            <person name="Chen C."/>
            <person name="Yanf M."/>
            <person name="Daum C."/>
            <person name="Ng V."/>
            <person name="Clum A."/>
            <person name="Steindorff A."/>
            <person name="Ohm R."/>
            <person name="Martin F."/>
            <person name="Silar P."/>
            <person name="Natvig D."/>
            <person name="Lalanne C."/>
            <person name="Gautier V."/>
            <person name="Ament-Velasquez S.L."/>
            <person name="Kruys A."/>
            <person name="Hutchinson M.I."/>
            <person name="Powell A.J."/>
            <person name="Barry K."/>
            <person name="Miller A.N."/>
            <person name="Grigoriev I.V."/>
            <person name="Debuchy R."/>
            <person name="Gladieux P."/>
            <person name="Thoren M.H."/>
            <person name="Johannesson H."/>
        </authorList>
    </citation>
    <scope>NUCLEOTIDE SEQUENCE</scope>
    <source>
        <strain evidence="9">PSN4</strain>
    </source>
</reference>
<keyword evidence="6" id="KW-0106">Calcium</keyword>
<dbReference type="SUPFAM" id="SSF53474">
    <property type="entry name" value="alpha/beta-Hydrolases"/>
    <property type="match status" value="1"/>
</dbReference>
<dbReference type="AlphaFoldDB" id="A0AAJ0B2J2"/>